<dbReference type="InterPro" id="IPR019734">
    <property type="entry name" value="TPR_rpt"/>
</dbReference>
<evidence type="ECO:0000313" key="3">
    <source>
        <dbReference type="EMBL" id="REE02105.1"/>
    </source>
</evidence>
<dbReference type="AlphaFoldDB" id="A0A3D9L715"/>
<comment type="caution">
    <text evidence="3">The sequence shown here is derived from an EMBL/GenBank/DDBJ whole genome shotgun (WGS) entry which is preliminary data.</text>
</comment>
<gene>
    <name evidence="3" type="ORF">C7460_102125</name>
</gene>
<sequence>MKKLLILLVLLGSTDPVEISRQNKLKSKAETAFEHGQYEVARNNYRTLYDSMGVEDPAIALNLAHSYYALGDTANAKLKYQSVTSYNNRKLKSIAYQQLGVMAKTPQTLNESLQYLKAALKADPTNEGARYDYEVVKKLLDQQQENQQDQQNQDQENQDQQNEDQQNQDQENQDQQNEDQQDQQNEEQQNQDQQDQGEQSDEQQDQEQQQQDQQEGEDGEQSDEQQQQPQEGEEQEGEEQENQNMSTKEKLQEMNISEEKARMILEAMKNNEVQYIQQQRRRPTKQQDSGKPDW</sequence>
<dbReference type="Gene3D" id="1.25.40.10">
    <property type="entry name" value="Tetratricopeptide repeat domain"/>
    <property type="match status" value="1"/>
</dbReference>
<feature type="region of interest" description="Disordered" evidence="2">
    <location>
        <begin position="143"/>
        <end position="261"/>
    </location>
</feature>
<feature type="compositionally biased region" description="Acidic residues" evidence="2">
    <location>
        <begin position="214"/>
        <end position="223"/>
    </location>
</feature>
<feature type="region of interest" description="Disordered" evidence="2">
    <location>
        <begin position="274"/>
        <end position="294"/>
    </location>
</feature>
<dbReference type="Proteomes" id="UP000256779">
    <property type="component" value="Unassembled WGS sequence"/>
</dbReference>
<name>A0A3D9L715_MARFU</name>
<dbReference type="RefSeq" id="WP_115866640.1">
    <property type="nucleotide sequence ID" value="NZ_QREG01000002.1"/>
</dbReference>
<protein>
    <submittedName>
        <fullName evidence="3">Uncharacterized protein</fullName>
    </submittedName>
</protein>
<feature type="compositionally biased region" description="Low complexity" evidence="2">
    <location>
        <begin position="143"/>
        <end position="175"/>
    </location>
</feature>
<keyword evidence="4" id="KW-1185">Reference proteome</keyword>
<keyword evidence="1" id="KW-0802">TPR repeat</keyword>
<feature type="repeat" description="TPR" evidence="1">
    <location>
        <begin position="93"/>
        <end position="126"/>
    </location>
</feature>
<dbReference type="SUPFAM" id="SSF48452">
    <property type="entry name" value="TPR-like"/>
    <property type="match status" value="1"/>
</dbReference>
<evidence type="ECO:0000313" key="4">
    <source>
        <dbReference type="Proteomes" id="UP000256779"/>
    </source>
</evidence>
<proteinExistence type="predicted"/>
<feature type="compositionally biased region" description="Low complexity" evidence="2">
    <location>
        <begin position="186"/>
        <end position="197"/>
    </location>
</feature>
<organism evidence="3 4">
    <name type="scientific">Marinoscillum furvescens DSM 4134</name>
    <dbReference type="NCBI Taxonomy" id="1122208"/>
    <lineage>
        <taxon>Bacteria</taxon>
        <taxon>Pseudomonadati</taxon>
        <taxon>Bacteroidota</taxon>
        <taxon>Cytophagia</taxon>
        <taxon>Cytophagales</taxon>
        <taxon>Reichenbachiellaceae</taxon>
        <taxon>Marinoscillum</taxon>
    </lineage>
</organism>
<reference evidence="3 4" key="1">
    <citation type="submission" date="2018-07" db="EMBL/GenBank/DDBJ databases">
        <title>Genomic Encyclopedia of Type Strains, Phase IV (KMG-IV): sequencing the most valuable type-strain genomes for metagenomic binning, comparative biology and taxonomic classification.</title>
        <authorList>
            <person name="Goeker M."/>
        </authorList>
    </citation>
    <scope>NUCLEOTIDE SEQUENCE [LARGE SCALE GENOMIC DNA]</scope>
    <source>
        <strain evidence="3 4">DSM 4134</strain>
    </source>
</reference>
<dbReference type="InterPro" id="IPR011990">
    <property type="entry name" value="TPR-like_helical_dom_sf"/>
</dbReference>
<dbReference type="OrthoDB" id="597471at2"/>
<dbReference type="PROSITE" id="PS50005">
    <property type="entry name" value="TPR"/>
    <property type="match status" value="1"/>
</dbReference>
<evidence type="ECO:0000256" key="1">
    <source>
        <dbReference type="PROSITE-ProRule" id="PRU00339"/>
    </source>
</evidence>
<accession>A0A3D9L715</accession>
<feature type="compositionally biased region" description="Basic and acidic residues" evidence="2">
    <location>
        <begin position="247"/>
        <end position="261"/>
    </location>
</feature>
<dbReference type="EMBL" id="QREG01000002">
    <property type="protein sequence ID" value="REE02105.1"/>
    <property type="molecule type" value="Genomic_DNA"/>
</dbReference>
<feature type="compositionally biased region" description="Acidic residues" evidence="2">
    <location>
        <begin position="231"/>
        <end position="241"/>
    </location>
</feature>
<feature type="compositionally biased region" description="Acidic residues" evidence="2">
    <location>
        <begin position="176"/>
        <end position="185"/>
    </location>
</feature>
<evidence type="ECO:0000256" key="2">
    <source>
        <dbReference type="SAM" id="MobiDB-lite"/>
    </source>
</evidence>